<protein>
    <submittedName>
        <fullName evidence="1">Uncharacterized protein</fullName>
    </submittedName>
</protein>
<comment type="caution">
    <text evidence="1">The sequence shown here is derived from an EMBL/GenBank/DDBJ whole genome shotgun (WGS) entry which is preliminary data.</text>
</comment>
<proteinExistence type="predicted"/>
<sequence length="180" mass="20441">MMPSVPVHVFVDEVKERGYVVVAASFPAAQVRTARQAIRALIMPNQKRVHFYKEGDARRKQIIGVISDLGPFVTIYRTSAVDRAHQRNACLSQLVADLAKDSTLLVLEQDDSLLENDRRTLYRRAREHACEDTLIYRHLRASAEPLLTVPDALAWCWNRGGHWGKLIARQVGDVVDLDQR</sequence>
<reference evidence="1 2" key="1">
    <citation type="submission" date="2019-02" db="EMBL/GenBank/DDBJ databases">
        <title>Genomic Encyclopedia of Type Strains, Phase IV (KMG-IV): sequencing the most valuable type-strain genomes for metagenomic binning, comparative biology and taxonomic classification.</title>
        <authorList>
            <person name="Goeker M."/>
        </authorList>
    </citation>
    <scope>NUCLEOTIDE SEQUENCE [LARGE SCALE GENOMIC DNA]</scope>
    <source>
        <strain evidence="1 2">DSM 101727</strain>
    </source>
</reference>
<dbReference type="EMBL" id="SGWQ01000005">
    <property type="protein sequence ID" value="RZS37801.1"/>
    <property type="molecule type" value="Genomic_DNA"/>
</dbReference>
<gene>
    <name evidence="1" type="ORF">EV193_105360</name>
</gene>
<keyword evidence="2" id="KW-1185">Reference proteome</keyword>
<accession>A0A4Q7KQ26</accession>
<name>A0A4Q7KQ26_9PSEU</name>
<organism evidence="1 2">
    <name type="scientific">Herbihabitans rhizosphaerae</name>
    <dbReference type="NCBI Taxonomy" id="1872711"/>
    <lineage>
        <taxon>Bacteria</taxon>
        <taxon>Bacillati</taxon>
        <taxon>Actinomycetota</taxon>
        <taxon>Actinomycetes</taxon>
        <taxon>Pseudonocardiales</taxon>
        <taxon>Pseudonocardiaceae</taxon>
        <taxon>Herbihabitans</taxon>
    </lineage>
</organism>
<dbReference type="AlphaFoldDB" id="A0A4Q7KQ26"/>
<evidence type="ECO:0000313" key="2">
    <source>
        <dbReference type="Proteomes" id="UP000294257"/>
    </source>
</evidence>
<dbReference type="Proteomes" id="UP000294257">
    <property type="component" value="Unassembled WGS sequence"/>
</dbReference>
<evidence type="ECO:0000313" key="1">
    <source>
        <dbReference type="EMBL" id="RZS37801.1"/>
    </source>
</evidence>